<evidence type="ECO:0000313" key="2">
    <source>
        <dbReference type="Proteomes" id="UP000692954"/>
    </source>
</evidence>
<protein>
    <submittedName>
        <fullName evidence="1">Uncharacterized protein</fullName>
    </submittedName>
</protein>
<dbReference type="OrthoDB" id="293936at2759"/>
<gene>
    <name evidence="1" type="ORF">PSON_ATCC_30995.1.T0030277</name>
</gene>
<comment type="caution">
    <text evidence="1">The sequence shown here is derived from an EMBL/GenBank/DDBJ whole genome shotgun (WGS) entry which is preliminary data.</text>
</comment>
<dbReference type="EMBL" id="CAJJDN010000003">
    <property type="protein sequence ID" value="CAD8048529.1"/>
    <property type="molecule type" value="Genomic_DNA"/>
</dbReference>
<proteinExistence type="predicted"/>
<accession>A0A8S1K152</accession>
<dbReference type="AlphaFoldDB" id="A0A8S1K152"/>
<evidence type="ECO:0000313" key="1">
    <source>
        <dbReference type="EMBL" id="CAD8048529.1"/>
    </source>
</evidence>
<reference evidence="1" key="1">
    <citation type="submission" date="2021-01" db="EMBL/GenBank/DDBJ databases">
        <authorList>
            <consortium name="Genoscope - CEA"/>
            <person name="William W."/>
        </authorList>
    </citation>
    <scope>NUCLEOTIDE SEQUENCE</scope>
</reference>
<keyword evidence="2" id="KW-1185">Reference proteome</keyword>
<name>A0A8S1K152_9CILI</name>
<dbReference type="Proteomes" id="UP000692954">
    <property type="component" value="Unassembled WGS sequence"/>
</dbReference>
<organism evidence="1 2">
    <name type="scientific">Paramecium sonneborni</name>
    <dbReference type="NCBI Taxonomy" id="65129"/>
    <lineage>
        <taxon>Eukaryota</taxon>
        <taxon>Sar</taxon>
        <taxon>Alveolata</taxon>
        <taxon>Ciliophora</taxon>
        <taxon>Intramacronucleata</taxon>
        <taxon>Oligohymenophorea</taxon>
        <taxon>Peniculida</taxon>
        <taxon>Parameciidae</taxon>
        <taxon>Paramecium</taxon>
    </lineage>
</organism>
<sequence length="410" mass="49288">MQSSNCLHEQSFAELAKSDNSHKSSLNTLNSSSFLSFEELESFTMEDIQISYEVIHNQSTSNNKFNLLKIINESDVQNQNNYYCIIVNFIDEQLKQKIKIDVSRYSFEINFFDFTELKDQKDTLFLSDSFTNVNKQLQQFRDCVSINSQFCRVIVFSQDLDERIINLIHFFPYIYYFTDYTKVNEEYLEGIKLHQQFQLFDLNYKTIKHLIQSSLSKLKDIKYAGIQIKGQVDNFDQIFEIIFHPLFDYQKIKKNKIFFNYNIPFIIANSYFYLPIPLIIKALDITDYYTFQFQQRLSYISFNPFEMEGYEKFYLLLNALQDQIKKDELFFSINSNKEFNSIDSLLTLNQFKQIQDLKYLLKQEDEYLNLLEKILIYFSQSLKTRIEKYILFVQLKQHILYRYQNSNLIY</sequence>